<evidence type="ECO:0000313" key="16">
    <source>
        <dbReference type="Proteomes" id="UP001153954"/>
    </source>
</evidence>
<comment type="similarity">
    <text evidence="10 12">Belongs to the peptidase S1 family. CLIP subfamily.</text>
</comment>
<evidence type="ECO:0000256" key="11">
    <source>
        <dbReference type="RuleBase" id="RU363034"/>
    </source>
</evidence>
<evidence type="ECO:0000259" key="14">
    <source>
        <dbReference type="PROSITE" id="PS51888"/>
    </source>
</evidence>
<dbReference type="GO" id="GO:0005576">
    <property type="term" value="C:extracellular region"/>
    <property type="evidence" value="ECO:0007669"/>
    <property type="project" value="UniProtKB-SubCell"/>
</dbReference>
<evidence type="ECO:0000256" key="5">
    <source>
        <dbReference type="ARBA" id="ARBA00022825"/>
    </source>
</evidence>
<evidence type="ECO:0000256" key="2">
    <source>
        <dbReference type="ARBA" id="ARBA00022723"/>
    </source>
</evidence>
<dbReference type="GO" id="GO:0006508">
    <property type="term" value="P:proteolysis"/>
    <property type="evidence" value="ECO:0007669"/>
    <property type="project" value="UniProtKB-KW"/>
</dbReference>
<dbReference type="GO" id="GO:0004252">
    <property type="term" value="F:serine-type endopeptidase activity"/>
    <property type="evidence" value="ECO:0007669"/>
    <property type="project" value="UniProtKB-UniRule"/>
</dbReference>
<dbReference type="FunFam" id="3.30.1640.30:FF:000001">
    <property type="entry name" value="Serine protease 7"/>
    <property type="match status" value="1"/>
</dbReference>
<proteinExistence type="inferred from homology"/>
<dbReference type="InterPro" id="IPR038565">
    <property type="entry name" value="CLIP_sf"/>
</dbReference>
<dbReference type="Pfam" id="PF12032">
    <property type="entry name" value="CLIP"/>
    <property type="match status" value="2"/>
</dbReference>
<dbReference type="InterPro" id="IPR001314">
    <property type="entry name" value="Peptidase_S1A"/>
</dbReference>
<comment type="domain">
    <text evidence="12">The clip domain consists of 35-55 residues which are 'knitted' together usually by 3 conserved disulfide bonds forming a clip-like compact structure.</text>
</comment>
<evidence type="ECO:0000256" key="6">
    <source>
        <dbReference type="ARBA" id="ARBA00022837"/>
    </source>
</evidence>
<keyword evidence="9" id="KW-0325">Glycoprotein</keyword>
<dbReference type="InterPro" id="IPR009003">
    <property type="entry name" value="Peptidase_S1_PA"/>
</dbReference>
<feature type="domain" description="Clip" evidence="14">
    <location>
        <begin position="85"/>
        <end position="136"/>
    </location>
</feature>
<organism evidence="15 16">
    <name type="scientific">Euphydryas editha</name>
    <name type="common">Edith's checkerspot</name>
    <dbReference type="NCBI Taxonomy" id="104508"/>
    <lineage>
        <taxon>Eukaryota</taxon>
        <taxon>Metazoa</taxon>
        <taxon>Ecdysozoa</taxon>
        <taxon>Arthropoda</taxon>
        <taxon>Hexapoda</taxon>
        <taxon>Insecta</taxon>
        <taxon>Pterygota</taxon>
        <taxon>Neoptera</taxon>
        <taxon>Endopterygota</taxon>
        <taxon>Lepidoptera</taxon>
        <taxon>Glossata</taxon>
        <taxon>Ditrysia</taxon>
        <taxon>Papilionoidea</taxon>
        <taxon>Nymphalidae</taxon>
        <taxon>Nymphalinae</taxon>
        <taxon>Euphydryas</taxon>
    </lineage>
</organism>
<evidence type="ECO:0000313" key="15">
    <source>
        <dbReference type="EMBL" id="CAH2098444.1"/>
    </source>
</evidence>
<dbReference type="CDD" id="cd00190">
    <property type="entry name" value="Tryp_SPc"/>
    <property type="match status" value="1"/>
</dbReference>
<dbReference type="InterPro" id="IPR018114">
    <property type="entry name" value="TRYPSIN_HIS"/>
</dbReference>
<feature type="domain" description="Peptidase S1" evidence="13">
    <location>
        <begin position="175"/>
        <end position="435"/>
    </location>
</feature>
<dbReference type="PROSITE" id="PS51888">
    <property type="entry name" value="CLIP"/>
    <property type="match status" value="2"/>
</dbReference>
<dbReference type="InterPro" id="IPR051487">
    <property type="entry name" value="Ser/Thr_Proteases_Immune/Dev"/>
</dbReference>
<keyword evidence="5 11" id="KW-0720">Serine protease</keyword>
<dbReference type="Gene3D" id="2.40.10.10">
    <property type="entry name" value="Trypsin-like serine proteases"/>
    <property type="match status" value="2"/>
</dbReference>
<dbReference type="PROSITE" id="PS00134">
    <property type="entry name" value="TRYPSIN_HIS"/>
    <property type="match status" value="1"/>
</dbReference>
<comment type="caution">
    <text evidence="15">The sequence shown here is derived from an EMBL/GenBank/DDBJ whole genome shotgun (WGS) entry which is preliminary data.</text>
</comment>
<accession>A0AAU9UI44</accession>
<comment type="subcellular location">
    <subcellularLocation>
        <location evidence="12">Secreted</location>
    </subcellularLocation>
</comment>
<evidence type="ECO:0000256" key="9">
    <source>
        <dbReference type="ARBA" id="ARBA00023180"/>
    </source>
</evidence>
<sequence length="436" mass="47472">MTSLIILSAIALYVCLVQGQSQCSTPTGSKGNCILIYNCPSLMVLIRQQQRTKEELKLLRDSHCGFEGDKPKVCCPIVEEEVDRRCFTPDGNVGTCMSLQSCPNLLNLLNKPINDENLTFLKNSRCESPDAYSVCCGPMINKTQIGPSYTCMPSVAPADPRTECCGLDSSGGNRILGGNVTAIDQYPWLTILEYRGVKDNKIKLLCGGALISSKYVLTAGHCVTGPVLDIGTPINVRLGEYDTSNDGSDCVEVEGGGKDCTDGHIVLPIEKVIPHKDYNPQSSLKRHDIGLIRLKDEAPYNDFIRPICLPTNDIRQNTDEQMLVVAGWGATELRRSSNVKLHVQLPYVKLEDCQPTYDVAGRKVKLWNGQICAGGVEGKDSCKGDSGGPLMGDNGKIYIAVGIVSFGPSPCGLVNVPGVYTNVYEYLPWIRSQMKP</sequence>
<evidence type="ECO:0000256" key="8">
    <source>
        <dbReference type="ARBA" id="ARBA00023157"/>
    </source>
</evidence>
<keyword evidence="12" id="KW-0964">Secreted</keyword>
<evidence type="ECO:0000256" key="10">
    <source>
        <dbReference type="ARBA" id="ARBA00024195"/>
    </source>
</evidence>
<feature type="chain" id="PRO_5043110800" description="CLIP domain-containing serine protease" evidence="12">
    <location>
        <begin position="20"/>
        <end position="436"/>
    </location>
</feature>
<evidence type="ECO:0000259" key="13">
    <source>
        <dbReference type="PROSITE" id="PS50240"/>
    </source>
</evidence>
<keyword evidence="2" id="KW-0479">Metal-binding</keyword>
<evidence type="ECO:0000256" key="4">
    <source>
        <dbReference type="ARBA" id="ARBA00022801"/>
    </source>
</evidence>
<evidence type="ECO:0000256" key="1">
    <source>
        <dbReference type="ARBA" id="ARBA00022670"/>
    </source>
</evidence>
<evidence type="ECO:0000256" key="7">
    <source>
        <dbReference type="ARBA" id="ARBA00023145"/>
    </source>
</evidence>
<keyword evidence="8" id="KW-1015">Disulfide bond</keyword>
<feature type="domain" description="Clip" evidence="14">
    <location>
        <begin position="22"/>
        <end position="75"/>
    </location>
</feature>
<keyword evidence="1 11" id="KW-0645">Protease</keyword>
<dbReference type="SMART" id="SM00680">
    <property type="entry name" value="CLIP"/>
    <property type="match status" value="2"/>
</dbReference>
<dbReference type="SUPFAM" id="SSF50494">
    <property type="entry name" value="Trypsin-like serine proteases"/>
    <property type="match status" value="1"/>
</dbReference>
<evidence type="ECO:0000256" key="3">
    <source>
        <dbReference type="ARBA" id="ARBA00022729"/>
    </source>
</evidence>
<dbReference type="PANTHER" id="PTHR24256">
    <property type="entry name" value="TRYPTASE-RELATED"/>
    <property type="match status" value="1"/>
</dbReference>
<dbReference type="InterPro" id="IPR043504">
    <property type="entry name" value="Peptidase_S1_PA_chymotrypsin"/>
</dbReference>
<dbReference type="Gene3D" id="3.30.1640.30">
    <property type="match status" value="2"/>
</dbReference>
<protein>
    <recommendedName>
        <fullName evidence="12">CLIP domain-containing serine protease</fullName>
        <ecNumber evidence="11">3.4.21.-</ecNumber>
    </recommendedName>
</protein>
<dbReference type="EC" id="3.4.21.-" evidence="11"/>
<keyword evidence="16" id="KW-1185">Reference proteome</keyword>
<dbReference type="InterPro" id="IPR033116">
    <property type="entry name" value="TRYPSIN_SER"/>
</dbReference>
<dbReference type="GO" id="GO:0046872">
    <property type="term" value="F:metal ion binding"/>
    <property type="evidence" value="ECO:0007669"/>
    <property type="project" value="UniProtKB-KW"/>
</dbReference>
<keyword evidence="6" id="KW-0106">Calcium</keyword>
<name>A0AAU9UI44_EUPED</name>
<keyword evidence="7" id="KW-0865">Zymogen</keyword>
<dbReference type="Proteomes" id="UP001153954">
    <property type="component" value="Unassembled WGS sequence"/>
</dbReference>
<dbReference type="FunFam" id="2.40.10.10:FF:000078">
    <property type="entry name" value="Serine protease H137"/>
    <property type="match status" value="1"/>
</dbReference>
<dbReference type="AlphaFoldDB" id="A0AAU9UI44"/>
<dbReference type="Pfam" id="PF00089">
    <property type="entry name" value="Trypsin"/>
    <property type="match status" value="1"/>
</dbReference>
<dbReference type="InterPro" id="IPR001254">
    <property type="entry name" value="Trypsin_dom"/>
</dbReference>
<dbReference type="PROSITE" id="PS50240">
    <property type="entry name" value="TRYPSIN_DOM"/>
    <property type="match status" value="1"/>
</dbReference>
<feature type="signal peptide" evidence="12">
    <location>
        <begin position="1"/>
        <end position="19"/>
    </location>
</feature>
<keyword evidence="4 11" id="KW-0378">Hydrolase</keyword>
<dbReference type="EMBL" id="CAKOGL010000019">
    <property type="protein sequence ID" value="CAH2098444.1"/>
    <property type="molecule type" value="Genomic_DNA"/>
</dbReference>
<keyword evidence="3 12" id="KW-0732">Signal</keyword>
<gene>
    <name evidence="15" type="ORF">EEDITHA_LOCUS13556</name>
</gene>
<evidence type="ECO:0000256" key="12">
    <source>
        <dbReference type="RuleBase" id="RU366078"/>
    </source>
</evidence>
<dbReference type="PROSITE" id="PS00135">
    <property type="entry name" value="TRYPSIN_SER"/>
    <property type="match status" value="1"/>
</dbReference>
<dbReference type="PRINTS" id="PR00722">
    <property type="entry name" value="CHYMOTRYPSIN"/>
</dbReference>
<dbReference type="InterPro" id="IPR022700">
    <property type="entry name" value="CLIP"/>
</dbReference>
<dbReference type="SMART" id="SM00020">
    <property type="entry name" value="Tryp_SPc"/>
    <property type="match status" value="1"/>
</dbReference>
<reference evidence="15" key="1">
    <citation type="submission" date="2022-03" db="EMBL/GenBank/DDBJ databases">
        <authorList>
            <person name="Tunstrom K."/>
        </authorList>
    </citation>
    <scope>NUCLEOTIDE SEQUENCE</scope>
</reference>